<evidence type="ECO:0000256" key="1">
    <source>
        <dbReference type="ARBA" id="ARBA00022729"/>
    </source>
</evidence>
<name>A0A2C9WBD1_MANES</name>
<comment type="similarity">
    <text evidence="4">Belongs to the early nodulin-like (ENODL) family.</text>
</comment>
<evidence type="ECO:0000256" key="3">
    <source>
        <dbReference type="ARBA" id="ARBA00023180"/>
    </source>
</evidence>
<keyword evidence="9" id="KW-1185">Reference proteome</keyword>
<comment type="caution">
    <text evidence="8">The sequence shown here is derived from an EMBL/GenBank/DDBJ whole genome shotgun (WGS) entry which is preliminary data.</text>
</comment>
<dbReference type="InterPro" id="IPR003245">
    <property type="entry name" value="Phytocyanin_dom"/>
</dbReference>
<reference evidence="9" key="1">
    <citation type="journal article" date="2016" name="Nat. Biotechnol.">
        <title>Sequencing wild and cultivated cassava and related species reveals extensive interspecific hybridization and genetic diversity.</title>
        <authorList>
            <person name="Bredeson J.V."/>
            <person name="Lyons J.B."/>
            <person name="Prochnik S.E."/>
            <person name="Wu G.A."/>
            <person name="Ha C.M."/>
            <person name="Edsinger-Gonzales E."/>
            <person name="Grimwood J."/>
            <person name="Schmutz J."/>
            <person name="Rabbi I.Y."/>
            <person name="Egesi C."/>
            <person name="Nauluvula P."/>
            <person name="Lebot V."/>
            <person name="Ndunguru J."/>
            <person name="Mkamilo G."/>
            <person name="Bart R.S."/>
            <person name="Setter T.L."/>
            <person name="Gleadow R.M."/>
            <person name="Kulakow P."/>
            <person name="Ferguson M.E."/>
            <person name="Rounsley S."/>
            <person name="Rokhsar D.S."/>
        </authorList>
    </citation>
    <scope>NUCLEOTIDE SEQUENCE [LARGE SCALE GENOMIC DNA]</scope>
    <source>
        <strain evidence="9">cv. AM560-2</strain>
    </source>
</reference>
<dbReference type="Gramene" id="Manes.02G050000.1.v8.1">
    <property type="protein sequence ID" value="Manes.02G050000.1.v8.1.CDS"/>
    <property type="gene ID" value="Manes.02G050000.v8.1"/>
</dbReference>
<organism evidence="8 9">
    <name type="scientific">Manihot esculenta</name>
    <name type="common">Cassava</name>
    <name type="synonym">Jatropha manihot</name>
    <dbReference type="NCBI Taxonomy" id="3983"/>
    <lineage>
        <taxon>Eukaryota</taxon>
        <taxon>Viridiplantae</taxon>
        <taxon>Streptophyta</taxon>
        <taxon>Embryophyta</taxon>
        <taxon>Tracheophyta</taxon>
        <taxon>Spermatophyta</taxon>
        <taxon>Magnoliopsida</taxon>
        <taxon>eudicotyledons</taxon>
        <taxon>Gunneridae</taxon>
        <taxon>Pentapetalae</taxon>
        <taxon>rosids</taxon>
        <taxon>fabids</taxon>
        <taxon>Malpighiales</taxon>
        <taxon>Euphorbiaceae</taxon>
        <taxon>Crotonoideae</taxon>
        <taxon>Manihoteae</taxon>
        <taxon>Manihot</taxon>
    </lineage>
</organism>
<evidence type="ECO:0000256" key="6">
    <source>
        <dbReference type="SAM" id="SignalP"/>
    </source>
</evidence>
<evidence type="ECO:0000256" key="5">
    <source>
        <dbReference type="ARBA" id="ARBA00037626"/>
    </source>
</evidence>
<dbReference type="PANTHER" id="PTHR33021">
    <property type="entry name" value="BLUE COPPER PROTEIN"/>
    <property type="match status" value="1"/>
</dbReference>
<comment type="function">
    <text evidence="5">May act as a carbohydrate transporter.</text>
</comment>
<dbReference type="Pfam" id="PF02298">
    <property type="entry name" value="Cu_bind_like"/>
    <property type="match status" value="1"/>
</dbReference>
<dbReference type="GO" id="GO:0005886">
    <property type="term" value="C:plasma membrane"/>
    <property type="evidence" value="ECO:0000318"/>
    <property type="project" value="GO_Central"/>
</dbReference>
<feature type="signal peptide" evidence="6">
    <location>
        <begin position="1"/>
        <end position="27"/>
    </location>
</feature>
<evidence type="ECO:0000256" key="4">
    <source>
        <dbReference type="ARBA" id="ARBA00035011"/>
    </source>
</evidence>
<dbReference type="FunFam" id="2.60.40.420:FF:000018">
    <property type="entry name" value="Lamin-like protein"/>
    <property type="match status" value="1"/>
</dbReference>
<evidence type="ECO:0000259" key="7">
    <source>
        <dbReference type="PROSITE" id="PS51485"/>
    </source>
</evidence>
<dbReference type="InterPro" id="IPR008972">
    <property type="entry name" value="Cupredoxin"/>
</dbReference>
<proteinExistence type="inferred from homology"/>
<dbReference type="STRING" id="3983.A0A2C9WBD1"/>
<accession>A0A2C9WBD1</accession>
<feature type="domain" description="Phytocyanin" evidence="7">
    <location>
        <begin position="28"/>
        <end position="128"/>
    </location>
</feature>
<dbReference type="GO" id="GO:0009055">
    <property type="term" value="F:electron transfer activity"/>
    <property type="evidence" value="ECO:0007669"/>
    <property type="project" value="InterPro"/>
</dbReference>
<dbReference type="InterPro" id="IPR039391">
    <property type="entry name" value="Phytocyanin-like"/>
</dbReference>
<gene>
    <name evidence="8" type="ORF">MANES_02G050000v8</name>
</gene>
<dbReference type="PANTHER" id="PTHR33021:SF516">
    <property type="entry name" value="PHYTOCYANIN DOMAIN-CONTAINING PROTEIN"/>
    <property type="match status" value="1"/>
</dbReference>
<keyword evidence="2" id="KW-1015">Disulfide bond</keyword>
<evidence type="ECO:0000313" key="9">
    <source>
        <dbReference type="Proteomes" id="UP000091857"/>
    </source>
</evidence>
<keyword evidence="3" id="KW-0325">Glycoprotein</keyword>
<keyword evidence="1 6" id="KW-0732">Signal</keyword>
<dbReference type="Proteomes" id="UP000091857">
    <property type="component" value="Chromosome 2"/>
</dbReference>
<dbReference type="AlphaFoldDB" id="A0A2C9WBD1"/>
<protein>
    <recommendedName>
        <fullName evidence="7">Phytocyanin domain-containing protein</fullName>
    </recommendedName>
</protein>
<dbReference type="OrthoDB" id="676939at2759"/>
<dbReference type="Gene3D" id="2.60.40.420">
    <property type="entry name" value="Cupredoxins - blue copper proteins"/>
    <property type="match status" value="1"/>
</dbReference>
<dbReference type="SUPFAM" id="SSF49503">
    <property type="entry name" value="Cupredoxins"/>
    <property type="match status" value="1"/>
</dbReference>
<dbReference type="EMBL" id="CM004388">
    <property type="protein sequence ID" value="OAY56852.1"/>
    <property type="molecule type" value="Genomic_DNA"/>
</dbReference>
<evidence type="ECO:0000256" key="2">
    <source>
        <dbReference type="ARBA" id="ARBA00023157"/>
    </source>
</evidence>
<dbReference type="PROSITE" id="PS51485">
    <property type="entry name" value="PHYTOCYANIN"/>
    <property type="match status" value="1"/>
</dbReference>
<feature type="chain" id="PRO_5013152511" description="Phytocyanin domain-containing protein" evidence="6">
    <location>
        <begin position="28"/>
        <end position="173"/>
    </location>
</feature>
<sequence>MGDLARKGIVGLMIIVVVMIGMDGAECKLHKVGARGWIPNYNYTEWLNQRDEHFYVGDWLYFVFDKHYFNVLEVNKTSYDSCNDQGFINNITRGGRDVVQLTEPRPYYFLSSGGYCWGGMKVAIYVEQIPPTPAPSPTPAKSGSSLSSTTTTLMKTILSTAFYVALVWSSFFN</sequence>
<evidence type="ECO:0000313" key="8">
    <source>
        <dbReference type="EMBL" id="OAY56852.1"/>
    </source>
</evidence>